<feature type="chain" id="PRO_5041432239" evidence="1">
    <location>
        <begin position="22"/>
        <end position="131"/>
    </location>
</feature>
<dbReference type="Proteomes" id="UP000824469">
    <property type="component" value="Unassembled WGS sequence"/>
</dbReference>
<keyword evidence="3" id="KW-1185">Reference proteome</keyword>
<evidence type="ECO:0000256" key="1">
    <source>
        <dbReference type="SAM" id="SignalP"/>
    </source>
</evidence>
<comment type="caution">
    <text evidence="2">The sequence shown here is derived from an EMBL/GenBank/DDBJ whole genome shotgun (WGS) entry which is preliminary data.</text>
</comment>
<feature type="non-terminal residue" evidence="2">
    <location>
        <position position="131"/>
    </location>
</feature>
<gene>
    <name evidence="2" type="ORF">KI387_018400</name>
</gene>
<organism evidence="2 3">
    <name type="scientific">Taxus chinensis</name>
    <name type="common">Chinese yew</name>
    <name type="synonym">Taxus wallichiana var. chinensis</name>
    <dbReference type="NCBI Taxonomy" id="29808"/>
    <lineage>
        <taxon>Eukaryota</taxon>
        <taxon>Viridiplantae</taxon>
        <taxon>Streptophyta</taxon>
        <taxon>Embryophyta</taxon>
        <taxon>Tracheophyta</taxon>
        <taxon>Spermatophyta</taxon>
        <taxon>Pinopsida</taxon>
        <taxon>Pinidae</taxon>
        <taxon>Conifers II</taxon>
        <taxon>Cupressales</taxon>
        <taxon>Taxaceae</taxon>
        <taxon>Taxus</taxon>
    </lineage>
</organism>
<accession>A0AA38GIQ4</accession>
<proteinExistence type="predicted"/>
<evidence type="ECO:0000313" key="2">
    <source>
        <dbReference type="EMBL" id="KAH9323761.1"/>
    </source>
</evidence>
<evidence type="ECO:0000313" key="3">
    <source>
        <dbReference type="Proteomes" id="UP000824469"/>
    </source>
</evidence>
<protein>
    <submittedName>
        <fullName evidence="2">Uncharacterized protein</fullName>
    </submittedName>
</protein>
<dbReference type="EMBL" id="JAHRHJ020000003">
    <property type="protein sequence ID" value="KAH9323761.1"/>
    <property type="molecule type" value="Genomic_DNA"/>
</dbReference>
<sequence length="131" mass="14806">MSLLLFKGPSLLGDFVVLALAKEYSSQTFLGCPWCYANKNDLRFNKGYINFEIKEECVIIPLADGKFAPYVEPLSEEDLNRIYVHTIKDPKVLESSKEGVIQWDDAQSMSDTISVVCGNWAHETYEMVGCK</sequence>
<name>A0AA38GIQ4_TAXCH</name>
<keyword evidence="1" id="KW-0732">Signal</keyword>
<feature type="signal peptide" evidence="1">
    <location>
        <begin position="1"/>
        <end position="21"/>
    </location>
</feature>
<dbReference type="AlphaFoldDB" id="A0AA38GIQ4"/>
<reference evidence="2 3" key="1">
    <citation type="journal article" date="2021" name="Nat. Plants">
        <title>The Taxus genome provides insights into paclitaxel biosynthesis.</title>
        <authorList>
            <person name="Xiong X."/>
            <person name="Gou J."/>
            <person name="Liao Q."/>
            <person name="Li Y."/>
            <person name="Zhou Q."/>
            <person name="Bi G."/>
            <person name="Li C."/>
            <person name="Du R."/>
            <person name="Wang X."/>
            <person name="Sun T."/>
            <person name="Guo L."/>
            <person name="Liang H."/>
            <person name="Lu P."/>
            <person name="Wu Y."/>
            <person name="Zhang Z."/>
            <person name="Ro D.K."/>
            <person name="Shang Y."/>
            <person name="Huang S."/>
            <person name="Yan J."/>
        </authorList>
    </citation>
    <scope>NUCLEOTIDE SEQUENCE [LARGE SCALE GENOMIC DNA]</scope>
    <source>
        <strain evidence="2">Ta-2019</strain>
    </source>
</reference>